<gene>
    <name evidence="2" type="ORF">OIU74_012478</name>
</gene>
<keyword evidence="3" id="KW-1185">Reference proteome</keyword>
<reference evidence="2" key="1">
    <citation type="submission" date="2022-11" db="EMBL/GenBank/DDBJ databases">
        <authorList>
            <person name="Hyden B.L."/>
            <person name="Feng K."/>
            <person name="Yates T."/>
            <person name="Jawdy S."/>
            <person name="Smart L.B."/>
            <person name="Muchero W."/>
        </authorList>
    </citation>
    <scope>NUCLEOTIDE SEQUENCE</scope>
    <source>
        <tissue evidence="2">Shoot tip</tissue>
    </source>
</reference>
<evidence type="ECO:0000256" key="1">
    <source>
        <dbReference type="SAM" id="MobiDB-lite"/>
    </source>
</evidence>
<feature type="region of interest" description="Disordered" evidence="1">
    <location>
        <begin position="1"/>
        <end position="53"/>
    </location>
</feature>
<dbReference type="AlphaFoldDB" id="A0A9Q0T5E7"/>
<proteinExistence type="predicted"/>
<feature type="region of interest" description="Disordered" evidence="1">
    <location>
        <begin position="169"/>
        <end position="242"/>
    </location>
</feature>
<accession>A0A9Q0T5E7</accession>
<dbReference type="PANTHER" id="PTHR31008">
    <property type="entry name" value="COP1-INTERACTING PROTEIN-RELATED"/>
    <property type="match status" value="1"/>
</dbReference>
<dbReference type="Proteomes" id="UP001151752">
    <property type="component" value="Chromosome 1"/>
</dbReference>
<reference evidence="2" key="2">
    <citation type="journal article" date="2023" name="Int. J. Mol. Sci.">
        <title>De Novo Assembly and Annotation of 11 Diverse Shrub Willow (Salix) Genomes Reveals Novel Gene Organization in Sex-Linked Regions.</title>
        <authorList>
            <person name="Hyden B."/>
            <person name="Feng K."/>
            <person name="Yates T.B."/>
            <person name="Jawdy S."/>
            <person name="Cereghino C."/>
            <person name="Smart L.B."/>
            <person name="Muchero W."/>
        </authorList>
    </citation>
    <scope>NUCLEOTIDE SEQUENCE</scope>
    <source>
        <tissue evidence="2">Shoot tip</tissue>
    </source>
</reference>
<feature type="compositionally biased region" description="Polar residues" evidence="1">
    <location>
        <begin position="23"/>
        <end position="49"/>
    </location>
</feature>
<protein>
    <submittedName>
        <fullName evidence="2">GPI-ANCHORED ADHESIN-LIKE PROTEIN</fullName>
    </submittedName>
</protein>
<organism evidence="2 3">
    <name type="scientific">Salix koriyanagi</name>
    <dbReference type="NCBI Taxonomy" id="2511006"/>
    <lineage>
        <taxon>Eukaryota</taxon>
        <taxon>Viridiplantae</taxon>
        <taxon>Streptophyta</taxon>
        <taxon>Embryophyta</taxon>
        <taxon>Tracheophyta</taxon>
        <taxon>Spermatophyta</taxon>
        <taxon>Magnoliopsida</taxon>
        <taxon>eudicotyledons</taxon>
        <taxon>Gunneridae</taxon>
        <taxon>Pentapetalae</taxon>
        <taxon>rosids</taxon>
        <taxon>fabids</taxon>
        <taxon>Malpighiales</taxon>
        <taxon>Salicaceae</taxon>
        <taxon>Saliceae</taxon>
        <taxon>Salix</taxon>
    </lineage>
</organism>
<dbReference type="PANTHER" id="PTHR31008:SF15">
    <property type="entry name" value="GPI-ANCHORED ADHESIN-LIKE PROTEIN"/>
    <property type="match status" value="1"/>
</dbReference>
<evidence type="ECO:0000313" key="2">
    <source>
        <dbReference type="EMBL" id="KAJ6701135.1"/>
    </source>
</evidence>
<comment type="caution">
    <text evidence="2">The sequence shown here is derived from an EMBL/GenBank/DDBJ whole genome shotgun (WGS) entry which is preliminary data.</text>
</comment>
<evidence type="ECO:0000313" key="3">
    <source>
        <dbReference type="Proteomes" id="UP001151752"/>
    </source>
</evidence>
<sequence length="253" mass="28393">MDESGSIHGSNKPSFPSRKYSESQESIGSQQVPSADQFQRVRQSKGNQELNDELKMKANELEKLFAEHKLPHSCDTEKFSTPPRKIVDHHVCGSSLRQSFSEISFSDDSRGKFYERCAGKKLRSFNFNSSTKKEQPVDCIQSEEDEDLSEFPEQIYHGDDRSFNEASLGGITSRSSQNKKLLLNRNSSSSTRTTVVPVPRKENTKPLSGVSKAANRLQVRTYARSKSSSEETHLAKGRKEPAASILAQKLCWS</sequence>
<dbReference type="EMBL" id="JAPFFM010000016">
    <property type="protein sequence ID" value="KAJ6701135.1"/>
    <property type="molecule type" value="Genomic_DNA"/>
</dbReference>
<feature type="compositionally biased region" description="Low complexity" evidence="1">
    <location>
        <begin position="175"/>
        <end position="198"/>
    </location>
</feature>
<name>A0A9Q0T5E7_9ROSI</name>
<feature type="compositionally biased region" description="Basic and acidic residues" evidence="1">
    <location>
        <begin position="227"/>
        <end position="241"/>
    </location>
</feature>